<dbReference type="EMBL" id="JBFOLJ010000004">
    <property type="protein sequence ID" value="KAL2546677.1"/>
    <property type="molecule type" value="Genomic_DNA"/>
</dbReference>
<accession>A0ABD1WAU4</accession>
<name>A0ABD1WAU4_9LAMI</name>
<reference evidence="3" key="1">
    <citation type="submission" date="2024-07" db="EMBL/GenBank/DDBJ databases">
        <title>Two chromosome-level genome assemblies of Korean endemic species Abeliophyllum distichum and Forsythia ovata (Oleaceae).</title>
        <authorList>
            <person name="Jang H."/>
        </authorList>
    </citation>
    <scope>NUCLEOTIDE SEQUENCE [LARGE SCALE GENOMIC DNA]</scope>
</reference>
<dbReference type="AlphaFoldDB" id="A0ABD1WAU4"/>
<feature type="compositionally biased region" description="Basic residues" evidence="1">
    <location>
        <begin position="55"/>
        <end position="72"/>
    </location>
</feature>
<evidence type="ECO:0000313" key="3">
    <source>
        <dbReference type="Proteomes" id="UP001604277"/>
    </source>
</evidence>
<feature type="compositionally biased region" description="Basic and acidic residues" evidence="1">
    <location>
        <begin position="1"/>
        <end position="17"/>
    </location>
</feature>
<evidence type="ECO:0000256" key="1">
    <source>
        <dbReference type="SAM" id="MobiDB-lite"/>
    </source>
</evidence>
<evidence type="ECO:0000313" key="2">
    <source>
        <dbReference type="EMBL" id="KAL2546677.1"/>
    </source>
</evidence>
<protein>
    <submittedName>
        <fullName evidence="2">Uncharacterized protein</fullName>
    </submittedName>
</protein>
<feature type="compositionally biased region" description="Basic and acidic residues" evidence="1">
    <location>
        <begin position="73"/>
        <end position="83"/>
    </location>
</feature>
<comment type="caution">
    <text evidence="2">The sequence shown here is derived from an EMBL/GenBank/DDBJ whole genome shotgun (WGS) entry which is preliminary data.</text>
</comment>
<keyword evidence="3" id="KW-1185">Reference proteome</keyword>
<proteinExistence type="predicted"/>
<organism evidence="2 3">
    <name type="scientific">Forsythia ovata</name>
    <dbReference type="NCBI Taxonomy" id="205694"/>
    <lineage>
        <taxon>Eukaryota</taxon>
        <taxon>Viridiplantae</taxon>
        <taxon>Streptophyta</taxon>
        <taxon>Embryophyta</taxon>
        <taxon>Tracheophyta</taxon>
        <taxon>Spermatophyta</taxon>
        <taxon>Magnoliopsida</taxon>
        <taxon>eudicotyledons</taxon>
        <taxon>Gunneridae</taxon>
        <taxon>Pentapetalae</taxon>
        <taxon>asterids</taxon>
        <taxon>lamiids</taxon>
        <taxon>Lamiales</taxon>
        <taxon>Oleaceae</taxon>
        <taxon>Forsythieae</taxon>
        <taxon>Forsythia</taxon>
    </lineage>
</organism>
<gene>
    <name evidence="2" type="ORF">Fot_15910</name>
</gene>
<dbReference type="Proteomes" id="UP001604277">
    <property type="component" value="Unassembled WGS sequence"/>
</dbReference>
<sequence length="102" mass="11898">MGASKVEFEHNWTEKGQRAAAADDPNLPLIPHLIPFQNHSCRRSKRRDCKWTKTTLRKTRKRAASNRRKKRGSERAEPKEKGSYRRKKMDSFAAPKHSARRA</sequence>
<feature type="region of interest" description="Disordered" evidence="1">
    <location>
        <begin position="1"/>
        <end position="102"/>
    </location>
</feature>